<dbReference type="Gene3D" id="3.30.1330.60">
    <property type="entry name" value="OmpA-like domain"/>
    <property type="match status" value="1"/>
</dbReference>
<gene>
    <name evidence="5" type="ORF">CLV84_0568</name>
</gene>
<evidence type="ECO:0000259" key="4">
    <source>
        <dbReference type="PROSITE" id="PS51123"/>
    </source>
</evidence>
<dbReference type="InterPro" id="IPR006665">
    <property type="entry name" value="OmpA-like"/>
</dbReference>
<evidence type="ECO:0000256" key="1">
    <source>
        <dbReference type="PROSITE-ProRule" id="PRU00473"/>
    </source>
</evidence>
<dbReference type="PANTHER" id="PTHR30329">
    <property type="entry name" value="STATOR ELEMENT OF FLAGELLAR MOTOR COMPLEX"/>
    <property type="match status" value="1"/>
</dbReference>
<sequence>MRLLLTGLLALALAGCISPKKAAERYQPRIDTLDSLAAVQADSIYQLTLALERSRGGNDMLLETQNRLQDRLLEQDDRIEALQSNLSSTNSELNEQLENLREALERREANLDSLIALQAAIIDDYSSSLSAVANRLSDSLETKLDSGQYVILDRPGEVILSVQESSLFRPRSVGYLVDDAAAVLKTLAGTLGTNPLLKLQIVGHTDNQPNPIRNTDNWEYGALRAATLADKLATEYYISPNRITGATRGEYGPTQSNATEEGRYQNRRVEFVFTSNVANLLRELDRLTVQYQGTKR</sequence>
<dbReference type="EMBL" id="PTJC01000005">
    <property type="protein sequence ID" value="PPK87622.1"/>
    <property type="molecule type" value="Genomic_DNA"/>
</dbReference>
<dbReference type="PROSITE" id="PS51257">
    <property type="entry name" value="PROKAR_LIPOPROTEIN"/>
    <property type="match status" value="1"/>
</dbReference>
<keyword evidence="2" id="KW-0175">Coiled coil</keyword>
<evidence type="ECO:0000256" key="3">
    <source>
        <dbReference type="SAM" id="SignalP"/>
    </source>
</evidence>
<organism evidence="5 6">
    <name type="scientific">Neolewinella xylanilytica</name>
    <dbReference type="NCBI Taxonomy" id="1514080"/>
    <lineage>
        <taxon>Bacteria</taxon>
        <taxon>Pseudomonadati</taxon>
        <taxon>Bacteroidota</taxon>
        <taxon>Saprospiria</taxon>
        <taxon>Saprospirales</taxon>
        <taxon>Lewinellaceae</taxon>
        <taxon>Neolewinella</taxon>
    </lineage>
</organism>
<name>A0A2S6I808_9BACT</name>
<dbReference type="AlphaFoldDB" id="A0A2S6I808"/>
<dbReference type="Pfam" id="PF00691">
    <property type="entry name" value="OmpA"/>
    <property type="match status" value="1"/>
</dbReference>
<dbReference type="GO" id="GO:0016020">
    <property type="term" value="C:membrane"/>
    <property type="evidence" value="ECO:0007669"/>
    <property type="project" value="UniProtKB-UniRule"/>
</dbReference>
<dbReference type="PANTHER" id="PTHR30329:SF21">
    <property type="entry name" value="LIPOPROTEIN YIAD-RELATED"/>
    <property type="match status" value="1"/>
</dbReference>
<dbReference type="InterPro" id="IPR036737">
    <property type="entry name" value="OmpA-like_sf"/>
</dbReference>
<protein>
    <submittedName>
        <fullName evidence="5">Flagellar motor protein MotB</fullName>
    </submittedName>
</protein>
<keyword evidence="3" id="KW-0732">Signal</keyword>
<evidence type="ECO:0000256" key="2">
    <source>
        <dbReference type="SAM" id="Coils"/>
    </source>
</evidence>
<comment type="caution">
    <text evidence="5">The sequence shown here is derived from an EMBL/GenBank/DDBJ whole genome shotgun (WGS) entry which is preliminary data.</text>
</comment>
<feature type="domain" description="OmpA-like" evidence="4">
    <location>
        <begin position="155"/>
        <end position="277"/>
    </location>
</feature>
<dbReference type="CDD" id="cd07185">
    <property type="entry name" value="OmpA_C-like"/>
    <property type="match status" value="1"/>
</dbReference>
<accession>A0A2S6I808</accession>
<feature type="coiled-coil region" evidence="2">
    <location>
        <begin position="65"/>
        <end position="117"/>
    </location>
</feature>
<feature type="chain" id="PRO_5015554463" evidence="3">
    <location>
        <begin position="23"/>
        <end position="296"/>
    </location>
</feature>
<keyword evidence="5" id="KW-0282">Flagellum</keyword>
<dbReference type="PROSITE" id="PS51123">
    <property type="entry name" value="OMPA_2"/>
    <property type="match status" value="1"/>
</dbReference>
<feature type="signal peptide" evidence="3">
    <location>
        <begin position="1"/>
        <end position="22"/>
    </location>
</feature>
<keyword evidence="5" id="KW-0969">Cilium</keyword>
<reference evidence="5 6" key="1">
    <citation type="submission" date="2018-02" db="EMBL/GenBank/DDBJ databases">
        <title>Genomic Encyclopedia of Archaeal and Bacterial Type Strains, Phase II (KMG-II): from individual species to whole genera.</title>
        <authorList>
            <person name="Goeker M."/>
        </authorList>
    </citation>
    <scope>NUCLEOTIDE SEQUENCE [LARGE SCALE GENOMIC DNA]</scope>
    <source>
        <strain evidence="5 6">DSM 29526</strain>
    </source>
</reference>
<keyword evidence="1" id="KW-0472">Membrane</keyword>
<dbReference type="SUPFAM" id="SSF103088">
    <property type="entry name" value="OmpA-like"/>
    <property type="match status" value="1"/>
</dbReference>
<proteinExistence type="predicted"/>
<keyword evidence="6" id="KW-1185">Reference proteome</keyword>
<dbReference type="RefSeq" id="WP_104418218.1">
    <property type="nucleotide sequence ID" value="NZ_PTJC01000005.1"/>
</dbReference>
<keyword evidence="5" id="KW-0966">Cell projection</keyword>
<evidence type="ECO:0000313" key="6">
    <source>
        <dbReference type="Proteomes" id="UP000237662"/>
    </source>
</evidence>
<dbReference type="OrthoDB" id="345640at2"/>
<evidence type="ECO:0000313" key="5">
    <source>
        <dbReference type="EMBL" id="PPK87622.1"/>
    </source>
</evidence>
<dbReference type="InterPro" id="IPR050330">
    <property type="entry name" value="Bact_OuterMem_StrucFunc"/>
</dbReference>
<dbReference type="Proteomes" id="UP000237662">
    <property type="component" value="Unassembled WGS sequence"/>
</dbReference>